<evidence type="ECO:0000313" key="2">
    <source>
        <dbReference type="Proteomes" id="UP000027195"/>
    </source>
</evidence>
<name>A0A067LXR4_BOTB1</name>
<keyword evidence="2" id="KW-1185">Reference proteome</keyword>
<reference evidence="2" key="1">
    <citation type="journal article" date="2014" name="Proc. Natl. Acad. Sci. U.S.A.">
        <title>Extensive sampling of basidiomycete genomes demonstrates inadequacy of the white-rot/brown-rot paradigm for wood decay fungi.</title>
        <authorList>
            <person name="Riley R."/>
            <person name="Salamov A.A."/>
            <person name="Brown D.W."/>
            <person name="Nagy L.G."/>
            <person name="Floudas D."/>
            <person name="Held B.W."/>
            <person name="Levasseur A."/>
            <person name="Lombard V."/>
            <person name="Morin E."/>
            <person name="Otillar R."/>
            <person name="Lindquist E.A."/>
            <person name="Sun H."/>
            <person name="LaButti K.M."/>
            <person name="Schmutz J."/>
            <person name="Jabbour D."/>
            <person name="Luo H."/>
            <person name="Baker S.E."/>
            <person name="Pisabarro A.G."/>
            <person name="Walton J.D."/>
            <person name="Blanchette R.A."/>
            <person name="Henrissat B."/>
            <person name="Martin F."/>
            <person name="Cullen D."/>
            <person name="Hibbett D.S."/>
            <person name="Grigoriev I.V."/>
        </authorList>
    </citation>
    <scope>NUCLEOTIDE SEQUENCE [LARGE SCALE GENOMIC DNA]</scope>
    <source>
        <strain evidence="2">FD-172 SS1</strain>
    </source>
</reference>
<accession>A0A067LXR4</accession>
<dbReference type="HOGENOM" id="CLU_2216061_0_0_1"/>
<dbReference type="EMBL" id="KL198097">
    <property type="protein sequence ID" value="KDQ08004.1"/>
    <property type="molecule type" value="Genomic_DNA"/>
</dbReference>
<evidence type="ECO:0000313" key="1">
    <source>
        <dbReference type="EMBL" id="KDQ08004.1"/>
    </source>
</evidence>
<dbReference type="InParanoid" id="A0A067LXR4"/>
<dbReference type="AlphaFoldDB" id="A0A067LXR4"/>
<dbReference type="Proteomes" id="UP000027195">
    <property type="component" value="Unassembled WGS sequence"/>
</dbReference>
<organism evidence="1 2">
    <name type="scientific">Botryobasidium botryosum (strain FD-172 SS1)</name>
    <dbReference type="NCBI Taxonomy" id="930990"/>
    <lineage>
        <taxon>Eukaryota</taxon>
        <taxon>Fungi</taxon>
        <taxon>Dikarya</taxon>
        <taxon>Basidiomycota</taxon>
        <taxon>Agaricomycotina</taxon>
        <taxon>Agaricomycetes</taxon>
        <taxon>Cantharellales</taxon>
        <taxon>Botryobasidiaceae</taxon>
        <taxon>Botryobasidium</taxon>
    </lineage>
</organism>
<proteinExistence type="predicted"/>
<gene>
    <name evidence="1" type="ORF">BOTBODRAFT_587910</name>
</gene>
<protein>
    <submittedName>
        <fullName evidence="1">Uncharacterized protein</fullName>
    </submittedName>
</protein>
<sequence>MLQAEAFFWRPVATLHLTRLDSLLRHSYALPLASTTIQTRAPSIPASSVLARRQIIARISTCERTSIIHSSLEESKLLKSTKGSIRRGTVGYTSEGICTKAALPAR</sequence>